<evidence type="ECO:0000256" key="3">
    <source>
        <dbReference type="ARBA" id="ARBA00022475"/>
    </source>
</evidence>
<comment type="subcellular location">
    <subcellularLocation>
        <location evidence="1 7">Cell membrane</location>
        <topology evidence="1 7">Multi-pass membrane protein</topology>
    </subcellularLocation>
</comment>
<dbReference type="Pfam" id="PF00528">
    <property type="entry name" value="BPD_transp_1"/>
    <property type="match status" value="1"/>
</dbReference>
<organism evidence="9 10">
    <name type="scientific">Glycomyces algeriensis</name>
    <dbReference type="NCBI Taxonomy" id="256037"/>
    <lineage>
        <taxon>Bacteria</taxon>
        <taxon>Bacillati</taxon>
        <taxon>Actinomycetota</taxon>
        <taxon>Actinomycetes</taxon>
        <taxon>Glycomycetales</taxon>
        <taxon>Glycomycetaceae</taxon>
        <taxon>Glycomyces</taxon>
    </lineage>
</organism>
<evidence type="ECO:0000256" key="7">
    <source>
        <dbReference type="RuleBase" id="RU363032"/>
    </source>
</evidence>
<dbReference type="GO" id="GO:0005886">
    <property type="term" value="C:plasma membrane"/>
    <property type="evidence" value="ECO:0007669"/>
    <property type="project" value="UniProtKB-SubCell"/>
</dbReference>
<keyword evidence="6 7" id="KW-0472">Membrane</keyword>
<feature type="transmembrane region" description="Helical" evidence="7">
    <location>
        <begin position="154"/>
        <end position="172"/>
    </location>
</feature>
<name>A0A9W6LJJ1_9ACTN</name>
<feature type="transmembrane region" description="Helical" evidence="7">
    <location>
        <begin position="256"/>
        <end position="282"/>
    </location>
</feature>
<feature type="transmembrane region" description="Helical" evidence="7">
    <location>
        <begin position="197"/>
        <end position="215"/>
    </location>
</feature>
<dbReference type="SUPFAM" id="SSF161098">
    <property type="entry name" value="MetI-like"/>
    <property type="match status" value="1"/>
</dbReference>
<evidence type="ECO:0000256" key="1">
    <source>
        <dbReference type="ARBA" id="ARBA00004651"/>
    </source>
</evidence>
<keyword evidence="10" id="KW-1185">Reference proteome</keyword>
<keyword evidence="2 7" id="KW-0813">Transport</keyword>
<dbReference type="GO" id="GO:0055085">
    <property type="term" value="P:transmembrane transport"/>
    <property type="evidence" value="ECO:0007669"/>
    <property type="project" value="InterPro"/>
</dbReference>
<keyword evidence="5 7" id="KW-1133">Transmembrane helix</keyword>
<dbReference type="PROSITE" id="PS50928">
    <property type="entry name" value="ABC_TM1"/>
    <property type="match status" value="1"/>
</dbReference>
<dbReference type="Gene3D" id="1.10.3720.10">
    <property type="entry name" value="MetI-like"/>
    <property type="match status" value="1"/>
</dbReference>
<dbReference type="RefSeq" id="WP_270117433.1">
    <property type="nucleotide sequence ID" value="NZ_BAAAOL010000001.1"/>
</dbReference>
<dbReference type="InterPro" id="IPR035906">
    <property type="entry name" value="MetI-like_sf"/>
</dbReference>
<feature type="transmembrane region" description="Helical" evidence="7">
    <location>
        <begin position="302"/>
        <end position="328"/>
    </location>
</feature>
<sequence length="335" mass="36909">MGRYVIRRLLQALLTLGLVLFLMHWLMALSVQVRGNPARLFFGDRTPNAAALAQVEAMYNLDDSCYDRIGDPCVMPFVERLQAYAAGDFGTTLRGNRDVGELLAISIPNTLRLFAFSIITLVVLAMVFGSWAARHRGRLQDHAVRGGTILVDSVPVFLIMLIYTSLIAVPLTRWVRGIFGDEAAIGQLFRPTYDVDYPWMTIIIPGLLLGTAGLASMTRLVRASQLENYHADFVRTAHAKGLSRSRVARVHIVRNSLIPVVTAIGYNFAFILTGAVVTEGIVQIPGMGQLLWNALLTTEVSIVITSFVIIAVVVLAVNLLVDLLYAVLDPRIRYA</sequence>
<feature type="domain" description="ABC transmembrane type-1" evidence="8">
    <location>
        <begin position="107"/>
        <end position="321"/>
    </location>
</feature>
<protein>
    <submittedName>
        <fullName evidence="9">ABC transporter permease</fullName>
    </submittedName>
</protein>
<dbReference type="PANTHER" id="PTHR43163:SF7">
    <property type="entry name" value="DIPEPTIDE-TRANSPORT INTEGRAL MEMBRANE PROTEIN ABC TRANSPORTER DPPB-RELATED"/>
    <property type="match status" value="1"/>
</dbReference>
<evidence type="ECO:0000259" key="8">
    <source>
        <dbReference type="PROSITE" id="PS50928"/>
    </source>
</evidence>
<evidence type="ECO:0000256" key="2">
    <source>
        <dbReference type="ARBA" id="ARBA00022448"/>
    </source>
</evidence>
<dbReference type="EMBL" id="BSDT01000001">
    <property type="protein sequence ID" value="GLI44761.1"/>
    <property type="molecule type" value="Genomic_DNA"/>
</dbReference>
<feature type="transmembrane region" description="Helical" evidence="7">
    <location>
        <begin position="113"/>
        <end position="133"/>
    </location>
</feature>
<evidence type="ECO:0000256" key="5">
    <source>
        <dbReference type="ARBA" id="ARBA00022989"/>
    </source>
</evidence>
<accession>A0A9W6LJJ1</accession>
<gene>
    <name evidence="9" type="ORF">GALLR39Z86_46110</name>
</gene>
<keyword evidence="4 7" id="KW-0812">Transmembrane</keyword>
<dbReference type="AlphaFoldDB" id="A0A9W6LJJ1"/>
<comment type="similarity">
    <text evidence="7">Belongs to the binding-protein-dependent transport system permease family.</text>
</comment>
<dbReference type="InterPro" id="IPR000515">
    <property type="entry name" value="MetI-like"/>
</dbReference>
<evidence type="ECO:0000256" key="4">
    <source>
        <dbReference type="ARBA" id="ARBA00022692"/>
    </source>
</evidence>
<dbReference type="PANTHER" id="PTHR43163">
    <property type="entry name" value="DIPEPTIDE TRANSPORT SYSTEM PERMEASE PROTEIN DPPB-RELATED"/>
    <property type="match status" value="1"/>
</dbReference>
<reference evidence="9" key="1">
    <citation type="submission" date="2022-12" db="EMBL/GenBank/DDBJ databases">
        <title>Reference genome sequencing for broad-spectrum identification of bacterial and archaeal isolates by mass spectrometry.</title>
        <authorList>
            <person name="Sekiguchi Y."/>
            <person name="Tourlousse D.M."/>
        </authorList>
    </citation>
    <scope>NUCLEOTIDE SEQUENCE</scope>
    <source>
        <strain evidence="9">LLR39Z86</strain>
    </source>
</reference>
<comment type="caution">
    <text evidence="9">The sequence shown here is derived from an EMBL/GenBank/DDBJ whole genome shotgun (WGS) entry which is preliminary data.</text>
</comment>
<evidence type="ECO:0000313" key="9">
    <source>
        <dbReference type="EMBL" id="GLI44761.1"/>
    </source>
</evidence>
<evidence type="ECO:0000313" key="10">
    <source>
        <dbReference type="Proteomes" id="UP001144313"/>
    </source>
</evidence>
<keyword evidence="3" id="KW-1003">Cell membrane</keyword>
<dbReference type="Proteomes" id="UP001144313">
    <property type="component" value="Unassembled WGS sequence"/>
</dbReference>
<proteinExistence type="inferred from homology"/>
<evidence type="ECO:0000256" key="6">
    <source>
        <dbReference type="ARBA" id="ARBA00023136"/>
    </source>
</evidence>